<keyword evidence="2" id="KW-0540">Nuclease</keyword>
<evidence type="ECO:0000259" key="1">
    <source>
        <dbReference type="SMART" id="SM00507"/>
    </source>
</evidence>
<dbReference type="Proteomes" id="UP000069443">
    <property type="component" value="Unassembled WGS sequence"/>
</dbReference>
<dbReference type="STRING" id="228230.RMCC_2462"/>
<dbReference type="CDD" id="cd00085">
    <property type="entry name" value="HNHc"/>
    <property type="match status" value="1"/>
</dbReference>
<dbReference type="InterPro" id="IPR002711">
    <property type="entry name" value="HNH"/>
</dbReference>
<sequence>MNESTCRRIVKDRAGGCCERCSVHARVRGLTLHHRVKRSQGGQWTPQNCVMLCGHGTSPGGCHSWVEHNPNDAEEEGFHVRPWMSPEKVPVLRFDIYTGESGWVLLTDDGRIEDV</sequence>
<keyword evidence="2" id="KW-0255">Endonuclease</keyword>
<feature type="domain" description="HNH nuclease" evidence="1">
    <location>
        <begin position="5"/>
        <end position="64"/>
    </location>
</feature>
<proteinExistence type="predicted"/>
<reference evidence="3" key="1">
    <citation type="journal article" date="2016" name="Genome Announc.">
        <title>Draft Genome Sequences of Five Rapidly Growing Mycobacterium Species, M. thermoresistibile, M. fortuitum subsp. acetamidolyticum, M. canariasense, M. brisbanense, and M. novocastrense.</title>
        <authorList>
            <person name="Katahira K."/>
            <person name="Ogura Y."/>
            <person name="Gotoh Y."/>
            <person name="Hayashi T."/>
        </authorList>
    </citation>
    <scope>NUCLEOTIDE SEQUENCE [LARGE SCALE GENOMIC DNA]</scope>
    <source>
        <strain evidence="3">JCM15298</strain>
    </source>
</reference>
<dbReference type="RefSeq" id="WP_084395130.1">
    <property type="nucleotide sequence ID" value="NZ_BCSY01000039.1"/>
</dbReference>
<dbReference type="SMART" id="SM00507">
    <property type="entry name" value="HNHc"/>
    <property type="match status" value="1"/>
</dbReference>
<dbReference type="OrthoDB" id="4732680at2"/>
<dbReference type="GO" id="GO:0003676">
    <property type="term" value="F:nucleic acid binding"/>
    <property type="evidence" value="ECO:0007669"/>
    <property type="project" value="InterPro"/>
</dbReference>
<dbReference type="GO" id="GO:0008270">
    <property type="term" value="F:zinc ion binding"/>
    <property type="evidence" value="ECO:0007669"/>
    <property type="project" value="InterPro"/>
</dbReference>
<keyword evidence="2" id="KW-0378">Hydrolase</keyword>
<dbReference type="AlphaFoldDB" id="A0A100WCA0"/>
<dbReference type="Gene3D" id="1.10.30.50">
    <property type="match status" value="1"/>
</dbReference>
<name>A0A100WCA0_MYCCR</name>
<comment type="caution">
    <text evidence="2">The sequence shown here is derived from an EMBL/GenBank/DDBJ whole genome shotgun (WGS) entry which is preliminary data.</text>
</comment>
<evidence type="ECO:0000313" key="3">
    <source>
        <dbReference type="Proteomes" id="UP000069443"/>
    </source>
</evidence>
<gene>
    <name evidence="2" type="ORF">RMCC_2462</name>
</gene>
<organism evidence="2 3">
    <name type="scientific">Mycolicibacterium canariasense</name>
    <name type="common">Mycobacterium canariasense</name>
    <dbReference type="NCBI Taxonomy" id="228230"/>
    <lineage>
        <taxon>Bacteria</taxon>
        <taxon>Bacillati</taxon>
        <taxon>Actinomycetota</taxon>
        <taxon>Actinomycetes</taxon>
        <taxon>Mycobacteriales</taxon>
        <taxon>Mycobacteriaceae</taxon>
        <taxon>Mycolicibacterium</taxon>
    </lineage>
</organism>
<dbReference type="EMBL" id="BCSY01000039">
    <property type="protein sequence ID" value="GAS95496.1"/>
    <property type="molecule type" value="Genomic_DNA"/>
</dbReference>
<dbReference type="Pfam" id="PF01844">
    <property type="entry name" value="HNH"/>
    <property type="match status" value="1"/>
</dbReference>
<dbReference type="InterPro" id="IPR003615">
    <property type="entry name" value="HNH_nuc"/>
</dbReference>
<keyword evidence="3" id="KW-1185">Reference proteome</keyword>
<protein>
    <submittedName>
        <fullName evidence="2">HNH endonuclease</fullName>
    </submittedName>
</protein>
<evidence type="ECO:0000313" key="2">
    <source>
        <dbReference type="EMBL" id="GAS95496.1"/>
    </source>
</evidence>
<dbReference type="GO" id="GO:0004519">
    <property type="term" value="F:endonuclease activity"/>
    <property type="evidence" value="ECO:0007669"/>
    <property type="project" value="UniProtKB-KW"/>
</dbReference>
<reference evidence="3" key="2">
    <citation type="submission" date="2016-02" db="EMBL/GenBank/DDBJ databases">
        <title>Draft genome sequence of five rapidly growing Mycobacterium species.</title>
        <authorList>
            <person name="Katahira K."/>
            <person name="Gotou Y."/>
            <person name="Iida K."/>
            <person name="Ogura Y."/>
            <person name="Hayashi T."/>
        </authorList>
    </citation>
    <scope>NUCLEOTIDE SEQUENCE [LARGE SCALE GENOMIC DNA]</scope>
    <source>
        <strain evidence="3">JCM15298</strain>
    </source>
</reference>
<accession>A0A100WCA0</accession>